<proteinExistence type="predicted"/>
<reference evidence="3 4" key="1">
    <citation type="submission" date="2023-04" db="EMBL/GenBank/DDBJ databases">
        <title>A novel bacteria isolated from coastal sediment.</title>
        <authorList>
            <person name="Liu X.-J."/>
            <person name="Du Z.-J."/>
        </authorList>
    </citation>
    <scope>NUCLEOTIDE SEQUENCE [LARGE SCALE GENOMIC DNA]</scope>
    <source>
        <strain evidence="3 4">SDUM461004</strain>
    </source>
</reference>
<dbReference type="EMBL" id="JARXIC010000005">
    <property type="protein sequence ID" value="MDQ8193689.1"/>
    <property type="molecule type" value="Genomic_DNA"/>
</dbReference>
<protein>
    <recommendedName>
        <fullName evidence="5">Type 4 fimbrial biogenesis protein PilX N-terminal domain-containing protein</fullName>
    </recommendedName>
</protein>
<evidence type="ECO:0008006" key="5">
    <source>
        <dbReference type="Google" id="ProtNLM"/>
    </source>
</evidence>
<keyword evidence="2" id="KW-0812">Transmembrane</keyword>
<organism evidence="3 4">
    <name type="scientific">Thalassobacterium sedimentorum</name>
    <dbReference type="NCBI Taxonomy" id="3041258"/>
    <lineage>
        <taxon>Bacteria</taxon>
        <taxon>Pseudomonadati</taxon>
        <taxon>Verrucomicrobiota</taxon>
        <taxon>Opitutia</taxon>
        <taxon>Puniceicoccales</taxon>
        <taxon>Coraliomargaritaceae</taxon>
        <taxon>Thalassobacterium</taxon>
    </lineage>
</organism>
<evidence type="ECO:0000313" key="3">
    <source>
        <dbReference type="EMBL" id="MDQ8193689.1"/>
    </source>
</evidence>
<gene>
    <name evidence="3" type="ORF">QEH59_04600</name>
</gene>
<feature type="region of interest" description="Disordered" evidence="1">
    <location>
        <begin position="517"/>
        <end position="537"/>
    </location>
</feature>
<evidence type="ECO:0000256" key="2">
    <source>
        <dbReference type="SAM" id="Phobius"/>
    </source>
</evidence>
<sequence>MTASLWRWMTGSSHLGMSKPSCQPTLHEQRCGGFALVMSLLLMSFVLMLILSISTLVQVEVMTSGQRSAMDDARQNAYLGMMVALGELQKVAGSDQRVTASADLLEDMDLSDSGAVASVLQPNWTGVWNRDGELLTWLVSGNQAKIPVDNDFFDPKESLSADQSVQLVGEFTSGQAGNAVEVYAPLVDVSDHSGSFAYWVGDEGVKAKANYRSVSLETELLSPENSELMGPRRLGVGWTEGMSWANALSVENFANLIGNSSLQLLANGDPTAELAVKERFHDLTVWSFGVLADVANGGLKQDLTAGLFGANAASELSGSMFEPAMGETPSLSNPGGPDWAQLRSWATTSGTNSLPVRETTNTQAGFYPVLSQAQLYFMPVYKADEGNAVYLYMMPAVTLWNPYDQPLETTDYTLTFARNLTLGNGSITTRRNPLEILRLKLQRNEDASLFDTTKIAPDRHSITLTIPSVTLAPGESKVFSAPAGKNEYVWRDVPAAGENELAPGFRAEGVFYCIAEDENSTGDGQNPTPSLKDDGDPLNAEVFDDYYWTGGKTGVLALFLHQGSGENLQPLQDVLFLSHESSTLSTQQMREFNEVLTSSVRQQQVVGFKFVRAYTDNTTTSTLPGKVKWLSALNPRAVVSGSAGRTYDDAAARNLSFYNQFFINGYDQSVANFGDAGFAGHDENINNVSRAVLFEASPGREGLWSIGQLMHAPLFRWEPDGITWGSLDERTYWREQYARFDNMIPSYAVGNSNANPFVVDLTSTFFEMPRGNANLERFGKVVYRYDYSYLLNEVLWDKYFLSTLPDEVTADTEAVNPRLIRMSGNSEFSIGLDDSAEHLMLDGAFNVNSTSIQAWQALLTSYYGLPVTLSDSSVSNNDDAVPFIRTSEPVGLPVTVNNINPTRQNTYNGYRNLSLEQIEDLSQEIVRQIRLRGPFTSMADFVNRSLNGSDNESLQLRGALAAAIDNAGINAGLQKAYTEAESLELAPEWANSSAEAGWTNEQVPGWLSQADLMSRIGNTMSARSDTFRIRSYGESAGIGDSMPNRVWCEAIVQRVPEYVDASDVPNTSLADINNTNSEFGRRFEIVSFRWLTEEEI</sequence>
<evidence type="ECO:0000313" key="4">
    <source>
        <dbReference type="Proteomes" id="UP001243717"/>
    </source>
</evidence>
<keyword evidence="2" id="KW-0472">Membrane</keyword>
<accession>A0ABU1AFT8</accession>
<evidence type="ECO:0000256" key="1">
    <source>
        <dbReference type="SAM" id="MobiDB-lite"/>
    </source>
</evidence>
<keyword evidence="2" id="KW-1133">Transmembrane helix</keyword>
<name>A0ABU1AFT8_9BACT</name>
<feature type="transmembrane region" description="Helical" evidence="2">
    <location>
        <begin position="34"/>
        <end position="57"/>
    </location>
</feature>
<dbReference type="Proteomes" id="UP001243717">
    <property type="component" value="Unassembled WGS sequence"/>
</dbReference>
<keyword evidence="4" id="KW-1185">Reference proteome</keyword>
<comment type="caution">
    <text evidence="3">The sequence shown here is derived from an EMBL/GenBank/DDBJ whole genome shotgun (WGS) entry which is preliminary data.</text>
</comment>